<dbReference type="WBParaSite" id="MhA1_Contig762.frz3.gene15">
    <property type="protein sequence ID" value="MhA1_Contig762.frz3.gene15"/>
    <property type="gene ID" value="MhA1_Contig762.frz3.gene15"/>
</dbReference>
<name>A0A1I8BZ72_MELHA</name>
<sequence length="61" mass="6986">MSFQRNKTDISRFKSFKHGSDKGNEAHPQMYLKKNIINGKNILKLLGVKDIFGLFGSIFRA</sequence>
<evidence type="ECO:0000256" key="1">
    <source>
        <dbReference type="SAM" id="MobiDB-lite"/>
    </source>
</evidence>
<protein>
    <submittedName>
        <fullName evidence="3">Uncharacterized protein</fullName>
    </submittedName>
</protein>
<accession>A0A1I8BZ72</accession>
<organism evidence="2 3">
    <name type="scientific">Meloidogyne hapla</name>
    <name type="common">Root-knot nematode worm</name>
    <dbReference type="NCBI Taxonomy" id="6305"/>
    <lineage>
        <taxon>Eukaryota</taxon>
        <taxon>Metazoa</taxon>
        <taxon>Ecdysozoa</taxon>
        <taxon>Nematoda</taxon>
        <taxon>Chromadorea</taxon>
        <taxon>Rhabditida</taxon>
        <taxon>Tylenchina</taxon>
        <taxon>Tylenchomorpha</taxon>
        <taxon>Tylenchoidea</taxon>
        <taxon>Meloidogynidae</taxon>
        <taxon>Meloidogyninae</taxon>
        <taxon>Meloidogyne</taxon>
    </lineage>
</organism>
<evidence type="ECO:0000313" key="2">
    <source>
        <dbReference type="Proteomes" id="UP000095281"/>
    </source>
</evidence>
<keyword evidence="2" id="KW-1185">Reference proteome</keyword>
<evidence type="ECO:0000313" key="3">
    <source>
        <dbReference type="WBParaSite" id="MhA1_Contig762.frz3.gene15"/>
    </source>
</evidence>
<reference evidence="3" key="1">
    <citation type="submission" date="2016-11" db="UniProtKB">
        <authorList>
            <consortium name="WormBaseParasite"/>
        </authorList>
    </citation>
    <scope>IDENTIFICATION</scope>
</reference>
<feature type="region of interest" description="Disordered" evidence="1">
    <location>
        <begin position="1"/>
        <end position="26"/>
    </location>
</feature>
<proteinExistence type="predicted"/>
<dbReference type="AlphaFoldDB" id="A0A1I8BZ72"/>
<feature type="compositionally biased region" description="Basic and acidic residues" evidence="1">
    <location>
        <begin position="1"/>
        <end position="25"/>
    </location>
</feature>
<dbReference type="Proteomes" id="UP000095281">
    <property type="component" value="Unplaced"/>
</dbReference>